<dbReference type="Gene3D" id="3.50.7.10">
    <property type="entry name" value="GroEL"/>
    <property type="match status" value="1"/>
</dbReference>
<dbReference type="NCBIfam" id="NF041083">
    <property type="entry name" value="thermosome_beta"/>
    <property type="match status" value="1"/>
</dbReference>
<evidence type="ECO:0000256" key="12">
    <source>
        <dbReference type="RuleBase" id="RU004187"/>
    </source>
</evidence>
<evidence type="ECO:0000256" key="9">
    <source>
        <dbReference type="ARBA" id="ARBA00049360"/>
    </source>
</evidence>
<dbReference type="InterPro" id="IPR027409">
    <property type="entry name" value="GroEL-like_apical_dom_sf"/>
</dbReference>
<dbReference type="GO" id="GO:0051082">
    <property type="term" value="F:unfolded protein binding"/>
    <property type="evidence" value="ECO:0007669"/>
    <property type="project" value="InterPro"/>
</dbReference>
<dbReference type="InterPro" id="IPR027410">
    <property type="entry name" value="TCP-1-like_intermed_sf"/>
</dbReference>
<dbReference type="InterPro" id="IPR002194">
    <property type="entry name" value="Chaperonin_TCP-1_CS"/>
</dbReference>
<dbReference type="InterPro" id="IPR054827">
    <property type="entry name" value="thermosome_alpha"/>
</dbReference>
<dbReference type="GO" id="GO:0140662">
    <property type="term" value="F:ATP-dependent protein folding chaperone"/>
    <property type="evidence" value="ECO:0007669"/>
    <property type="project" value="InterPro"/>
</dbReference>
<evidence type="ECO:0000256" key="5">
    <source>
        <dbReference type="ARBA" id="ARBA00022840"/>
    </source>
</evidence>
<comment type="similarity">
    <text evidence="2 12">Belongs to the TCP-1 chaperonin family.</text>
</comment>
<dbReference type="FunFam" id="3.50.7.10:FF:000003">
    <property type="entry name" value="T-complex protein 1 subunit epsilon"/>
    <property type="match status" value="1"/>
</dbReference>
<dbReference type="GO" id="GO:0005524">
    <property type="term" value="F:ATP binding"/>
    <property type="evidence" value="ECO:0007669"/>
    <property type="project" value="UniProtKB-KW"/>
</dbReference>
<accession>A0A8D3B578</accession>
<dbReference type="SUPFAM" id="SSF48592">
    <property type="entry name" value="GroEL equatorial domain-like"/>
    <property type="match status" value="1"/>
</dbReference>
<sequence length="550" mass="60477">MSSMGTLAFDEYGRPFIIIKDQDKKTRLSGIDALKSHIMAAKAVASTLRTSLGPNGLDKMMVDRDGEVTVTNDGATILSMMDVDHQIAKLMVELSKSQDDEIGDGTTGVVVLAGALLEQAEQLLDRGIHPIRVSDGYDQAARIAIAELDRIAETFPFDPTNTEPLIQTAMTTLGSKVINRCHRQMAEIAVNAILTVADMDRKDVDFELIKMEGKVGGKLEDTQLVKGVIVDKEFSHPQMPKLQLLNTLLLVLKDVKIAILTCPFEPPKPKTKHKLDVTSVEEYKALQKYEKEKFEEMIKQVKSNGANLAICQWGFDDEANHLLLQNELPAVRWVGGPEIELIAIATGGRIVPRFCELTPEKLGTAGLVKEISFGTTKDHMLVIQECKNTRAVTIFVRGGNKMIIEEAKRALHDALCVIRNLVRDNRVVYGGGASEIACALAVNLAADKCPSLEQYAMRSFADALEVIPMALAENSGLNPIQTMAEVRAKQVKDNNAFLGIDCLNNGTNDMKHQHVIETLIGKKQQILLATQVVKMILKIDDIRSQGESED</sequence>
<dbReference type="GO" id="GO:0016887">
    <property type="term" value="F:ATP hydrolysis activity"/>
    <property type="evidence" value="ECO:0007669"/>
    <property type="project" value="InterPro"/>
</dbReference>
<dbReference type="NCBIfam" id="NF041082">
    <property type="entry name" value="thermosome_alpha"/>
    <property type="match status" value="1"/>
</dbReference>
<keyword evidence="5 12" id="KW-0067">ATP-binding</keyword>
<evidence type="ECO:0000256" key="6">
    <source>
        <dbReference type="ARBA" id="ARBA00023186"/>
    </source>
</evidence>
<name>A0A8D3B578_SCOMX</name>
<reference evidence="13" key="2">
    <citation type="submission" date="2025-08" db="UniProtKB">
        <authorList>
            <consortium name="Ensembl"/>
        </authorList>
    </citation>
    <scope>IDENTIFICATION</scope>
</reference>
<dbReference type="CDD" id="cd03339">
    <property type="entry name" value="TCP1_epsilon"/>
    <property type="match status" value="1"/>
</dbReference>
<evidence type="ECO:0000256" key="1">
    <source>
        <dbReference type="ARBA" id="ARBA00004496"/>
    </source>
</evidence>
<dbReference type="InterPro" id="IPR002423">
    <property type="entry name" value="Cpn60/GroEL/TCP-1"/>
</dbReference>
<dbReference type="PRINTS" id="PR00304">
    <property type="entry name" value="TCOMPLEXTCP1"/>
</dbReference>
<dbReference type="PROSITE" id="PS00751">
    <property type="entry name" value="TCP1_2"/>
    <property type="match status" value="1"/>
</dbReference>
<dbReference type="FunFam" id="1.10.560.10:FF:000049">
    <property type="entry name" value="T-complex protein 1 subunitTheta, putative"/>
    <property type="match status" value="1"/>
</dbReference>
<evidence type="ECO:0000256" key="2">
    <source>
        <dbReference type="ARBA" id="ARBA00008020"/>
    </source>
</evidence>
<dbReference type="Gene3D" id="1.10.560.10">
    <property type="entry name" value="GroEL-like equatorial domain"/>
    <property type="match status" value="1"/>
</dbReference>
<dbReference type="SUPFAM" id="SSF54849">
    <property type="entry name" value="GroEL-intermediate domain like"/>
    <property type="match status" value="1"/>
</dbReference>
<keyword evidence="3" id="KW-0963">Cytoplasm</keyword>
<dbReference type="InterPro" id="IPR027413">
    <property type="entry name" value="GROEL-like_equatorial_sf"/>
</dbReference>
<comment type="catalytic activity">
    <reaction evidence="9">
        <text>ATP + H2O = ADP + phosphate + H(+)</text>
        <dbReference type="Rhea" id="RHEA:13065"/>
        <dbReference type="ChEBI" id="CHEBI:15377"/>
        <dbReference type="ChEBI" id="CHEBI:15378"/>
        <dbReference type="ChEBI" id="CHEBI:30616"/>
        <dbReference type="ChEBI" id="CHEBI:43474"/>
        <dbReference type="ChEBI" id="CHEBI:456216"/>
    </reaction>
</comment>
<evidence type="ECO:0000256" key="3">
    <source>
        <dbReference type="ARBA" id="ARBA00022490"/>
    </source>
</evidence>
<comment type="function">
    <text evidence="10">Component of the chaperonin-containing T-complex (TRiC), a molecular chaperone complex that assists the folding of actin, tubulin and other proteins upon ATP hydrolysis. The TRiC complex mediates the folding of WRAP53/TCAB1, thereby regulating telomere maintenance. As part of the TRiC complex may play a role in the assembly of BBSome, a complex involved in ciliogenesis regulating transports vesicles to the cilia.</text>
</comment>
<dbReference type="InterPro" id="IPR012718">
    <property type="entry name" value="Chap_CCT_epsi"/>
</dbReference>
<dbReference type="Pfam" id="PF00118">
    <property type="entry name" value="Cpn60_TCP1"/>
    <property type="match status" value="1"/>
</dbReference>
<evidence type="ECO:0000313" key="13">
    <source>
        <dbReference type="Ensembl" id="ENSSMAP00000028680.2"/>
    </source>
</evidence>
<dbReference type="GO" id="GO:0005832">
    <property type="term" value="C:chaperonin-containing T-complex"/>
    <property type="evidence" value="ECO:0007669"/>
    <property type="project" value="UniProtKB-ARBA"/>
</dbReference>
<dbReference type="FunFam" id="1.10.560.10:FF:000053">
    <property type="entry name" value="T-complex protein 1 subunit delta"/>
    <property type="match status" value="1"/>
</dbReference>
<dbReference type="Ensembl" id="ENSSMAT00000029033.2">
    <property type="protein sequence ID" value="ENSSMAP00000028680.2"/>
    <property type="gene ID" value="ENSSMAG00000017547.2"/>
</dbReference>
<reference evidence="13" key="1">
    <citation type="submission" date="2023-05" db="EMBL/GenBank/DDBJ databases">
        <title>High-quality long-read genome of Scophthalmus maximus.</title>
        <authorList>
            <person name="Lien S."/>
            <person name="Martinez P."/>
        </authorList>
    </citation>
    <scope>NUCLEOTIDE SEQUENCE [LARGE SCALE GENOMIC DNA]</scope>
</reference>
<dbReference type="Gene3D" id="3.30.260.10">
    <property type="entry name" value="TCP-1-like chaperonin intermediate domain"/>
    <property type="match status" value="1"/>
</dbReference>
<evidence type="ECO:0000256" key="10">
    <source>
        <dbReference type="ARBA" id="ARBA00093360"/>
    </source>
</evidence>
<evidence type="ECO:0000256" key="4">
    <source>
        <dbReference type="ARBA" id="ARBA00022741"/>
    </source>
</evidence>
<dbReference type="PANTHER" id="PTHR11353">
    <property type="entry name" value="CHAPERONIN"/>
    <property type="match status" value="1"/>
</dbReference>
<organism evidence="13 14">
    <name type="scientific">Scophthalmus maximus</name>
    <name type="common">Turbot</name>
    <name type="synonym">Psetta maxima</name>
    <dbReference type="NCBI Taxonomy" id="52904"/>
    <lineage>
        <taxon>Eukaryota</taxon>
        <taxon>Metazoa</taxon>
        <taxon>Chordata</taxon>
        <taxon>Craniata</taxon>
        <taxon>Vertebrata</taxon>
        <taxon>Euteleostomi</taxon>
        <taxon>Actinopterygii</taxon>
        <taxon>Neopterygii</taxon>
        <taxon>Teleostei</taxon>
        <taxon>Neoteleostei</taxon>
        <taxon>Acanthomorphata</taxon>
        <taxon>Carangaria</taxon>
        <taxon>Pleuronectiformes</taxon>
        <taxon>Pleuronectoidei</taxon>
        <taxon>Scophthalmidae</taxon>
        <taxon>Scophthalmus</taxon>
    </lineage>
</organism>
<dbReference type="SUPFAM" id="SSF52029">
    <property type="entry name" value="GroEL apical domain-like"/>
    <property type="match status" value="1"/>
</dbReference>
<dbReference type="GeneTree" id="ENSGT00550000074988"/>
<evidence type="ECO:0000313" key="14">
    <source>
        <dbReference type="Proteomes" id="UP000694558"/>
    </source>
</evidence>
<gene>
    <name evidence="13" type="primary">CCT5</name>
</gene>
<evidence type="ECO:0000256" key="11">
    <source>
        <dbReference type="ARBA" id="ARBA00093473"/>
    </source>
</evidence>
<protein>
    <recommendedName>
        <fullName evidence="7">T-complex protein 1 subunit epsilon</fullName>
    </recommendedName>
    <alternativeName>
        <fullName evidence="8">CCT-epsilon</fullName>
    </alternativeName>
</protein>
<keyword evidence="4 12" id="KW-0547">Nucleotide-binding</keyword>
<comment type="subcellular location">
    <subcellularLocation>
        <location evidence="1">Cytoplasm</location>
    </subcellularLocation>
</comment>
<dbReference type="InterPro" id="IPR053374">
    <property type="entry name" value="TCP-1_chaperonin"/>
</dbReference>
<dbReference type="PROSITE" id="PS00995">
    <property type="entry name" value="TCP1_3"/>
    <property type="match status" value="1"/>
</dbReference>
<dbReference type="PROSITE" id="PS00750">
    <property type="entry name" value="TCP1_1"/>
    <property type="match status" value="1"/>
</dbReference>
<dbReference type="AlphaFoldDB" id="A0A8D3B578"/>
<evidence type="ECO:0000256" key="8">
    <source>
        <dbReference type="ARBA" id="ARBA00033325"/>
    </source>
</evidence>
<dbReference type="NCBIfam" id="TIGR02343">
    <property type="entry name" value="chap_CCT_epsi"/>
    <property type="match status" value="1"/>
</dbReference>
<evidence type="ECO:0000256" key="7">
    <source>
        <dbReference type="ARBA" id="ARBA00024086"/>
    </source>
</evidence>
<dbReference type="InterPro" id="IPR017998">
    <property type="entry name" value="Chaperone_TCP-1"/>
</dbReference>
<dbReference type="Proteomes" id="UP000694558">
    <property type="component" value="Chromosome 21"/>
</dbReference>
<proteinExistence type="inferred from homology"/>
<keyword evidence="6 12" id="KW-0143">Chaperone</keyword>
<comment type="subunit">
    <text evidence="11">Component of the chaperonin-containing T-complex (TRiC), a hexadecamer composed of two identical back-to-back stacked rings enclosing a protein folding chamber. Each ring is made up of eight different subunits: TCP1/CCT1, CCT2, CCT3, CCT4, CCT5, CCT6A/CCT6, CCT7, CCT8. Interacts with PACRG. Interacts with DNAAF4. Interacts with DLEC1. Interacts with SPMAP2.</text>
</comment>